<name>A0A067CXX2_SAPPC</name>
<organism evidence="2 3">
    <name type="scientific">Saprolegnia parasitica (strain CBS 223.65)</name>
    <dbReference type="NCBI Taxonomy" id="695850"/>
    <lineage>
        <taxon>Eukaryota</taxon>
        <taxon>Sar</taxon>
        <taxon>Stramenopiles</taxon>
        <taxon>Oomycota</taxon>
        <taxon>Saprolegniomycetes</taxon>
        <taxon>Saprolegniales</taxon>
        <taxon>Saprolegniaceae</taxon>
        <taxon>Saprolegnia</taxon>
    </lineage>
</organism>
<dbReference type="InterPro" id="IPR006553">
    <property type="entry name" value="Leu-rich_rpt_Cys-con_subtyp"/>
</dbReference>
<keyword evidence="3" id="KW-1185">Reference proteome</keyword>
<dbReference type="GO" id="GO:0031146">
    <property type="term" value="P:SCF-dependent proteasomal ubiquitin-dependent protein catabolic process"/>
    <property type="evidence" value="ECO:0007669"/>
    <property type="project" value="TreeGrafter"/>
</dbReference>
<dbReference type="OrthoDB" id="203644at2759"/>
<sequence length="470" mass="50641">MATSVGPLPLAVLYGRCMDFLTVKERWQSVALVSHAWRVVAMASVKAHKHVDFTWCRGEDQLEHAVATLLDDVSHNAFAAELLSEHVNRVQLQSVVLYGPRVTPQLLSRLLQGVTPRQLERISIESKWLDAAGFVTLAQCHSLLQLRLNCIKLSDAELVQIATGCPNLELVDLAGCSRIGDDGIAALARHCTNLQELDVSMCIRVTDAGFVALAHRPPTLRRLAANKCLKITEASLALVVHAQTQLESLSVGNCPKVRDLFLATLRPETPLTSLVLSGCASISDAPLMPTAPQGCLSSFFQSHGVRLRQLDLTGLGQLTSETFQRISLCSGLTHLVLAMCRSVTDADVAVIAAGCPQLQVLSLHGCVLVTDKALVAVASHCKLLRDASFVFCYNVTDVGFVALVRSCVHLTHLNVKACNLLTELSFTALAQRVGAAFRKLVIGACASLATTATYAALVKQGHPACMVMWT</sequence>
<dbReference type="Pfam" id="PF25372">
    <property type="entry name" value="DUF7885"/>
    <property type="match status" value="1"/>
</dbReference>
<dbReference type="SMART" id="SM00367">
    <property type="entry name" value="LRR_CC"/>
    <property type="match status" value="6"/>
</dbReference>
<evidence type="ECO:0000313" key="3">
    <source>
        <dbReference type="Proteomes" id="UP000030745"/>
    </source>
</evidence>
<dbReference type="VEuPathDB" id="FungiDB:SPRG_03988"/>
<evidence type="ECO:0000313" key="2">
    <source>
        <dbReference type="EMBL" id="KDO31371.1"/>
    </source>
</evidence>
<dbReference type="InterPro" id="IPR057207">
    <property type="entry name" value="FBXL15_LRR"/>
</dbReference>
<reference evidence="2 3" key="1">
    <citation type="journal article" date="2013" name="PLoS Genet.">
        <title>Distinctive expansion of potential virulence genes in the genome of the oomycete fish pathogen Saprolegnia parasitica.</title>
        <authorList>
            <person name="Jiang R.H."/>
            <person name="de Bruijn I."/>
            <person name="Haas B.J."/>
            <person name="Belmonte R."/>
            <person name="Lobach L."/>
            <person name="Christie J."/>
            <person name="van den Ackerveken G."/>
            <person name="Bottin A."/>
            <person name="Bulone V."/>
            <person name="Diaz-Moreno S.M."/>
            <person name="Dumas B."/>
            <person name="Fan L."/>
            <person name="Gaulin E."/>
            <person name="Govers F."/>
            <person name="Grenville-Briggs L.J."/>
            <person name="Horner N.R."/>
            <person name="Levin J.Z."/>
            <person name="Mammella M."/>
            <person name="Meijer H.J."/>
            <person name="Morris P."/>
            <person name="Nusbaum C."/>
            <person name="Oome S."/>
            <person name="Phillips A.J."/>
            <person name="van Rooyen D."/>
            <person name="Rzeszutek E."/>
            <person name="Saraiva M."/>
            <person name="Secombes C.J."/>
            <person name="Seidl M.F."/>
            <person name="Snel B."/>
            <person name="Stassen J.H."/>
            <person name="Sykes S."/>
            <person name="Tripathy S."/>
            <person name="van den Berg H."/>
            <person name="Vega-Arreguin J.C."/>
            <person name="Wawra S."/>
            <person name="Young S.K."/>
            <person name="Zeng Q."/>
            <person name="Dieguez-Uribeondo J."/>
            <person name="Russ C."/>
            <person name="Tyler B.M."/>
            <person name="van West P."/>
        </authorList>
    </citation>
    <scope>NUCLEOTIDE SEQUENCE [LARGE SCALE GENOMIC DNA]</scope>
    <source>
        <strain evidence="2 3">CBS 223.65</strain>
    </source>
</reference>
<dbReference type="STRING" id="695850.A0A067CXX2"/>
<protein>
    <recommendedName>
        <fullName evidence="1">F-box/LRR-repeat protein 15-like leucin rich repeat domain-containing protein</fullName>
    </recommendedName>
</protein>
<dbReference type="Gene3D" id="3.80.10.10">
    <property type="entry name" value="Ribonuclease Inhibitor"/>
    <property type="match status" value="2"/>
</dbReference>
<gene>
    <name evidence="2" type="ORF">SPRG_03988</name>
</gene>
<dbReference type="InterPro" id="IPR032675">
    <property type="entry name" value="LRR_dom_sf"/>
</dbReference>
<dbReference type="PANTHER" id="PTHR13318">
    <property type="entry name" value="PARTNER OF PAIRED, ISOFORM B-RELATED"/>
    <property type="match status" value="1"/>
</dbReference>
<dbReference type="GO" id="GO:0019005">
    <property type="term" value="C:SCF ubiquitin ligase complex"/>
    <property type="evidence" value="ECO:0007669"/>
    <property type="project" value="TreeGrafter"/>
</dbReference>
<dbReference type="OMA" id="DCESIGF"/>
<dbReference type="GeneID" id="24126461"/>
<feature type="domain" description="F-box/LRR-repeat protein 15-like leucin rich repeat" evidence="1">
    <location>
        <begin position="91"/>
        <end position="290"/>
    </location>
</feature>
<dbReference type="Proteomes" id="UP000030745">
    <property type="component" value="Unassembled WGS sequence"/>
</dbReference>
<dbReference type="EMBL" id="KK583198">
    <property type="protein sequence ID" value="KDO31371.1"/>
    <property type="molecule type" value="Genomic_DNA"/>
</dbReference>
<proteinExistence type="predicted"/>
<dbReference type="AlphaFoldDB" id="A0A067CXX2"/>
<evidence type="ECO:0000259" key="1">
    <source>
        <dbReference type="Pfam" id="PF25372"/>
    </source>
</evidence>
<dbReference type="RefSeq" id="XP_012197968.1">
    <property type="nucleotide sequence ID" value="XM_012342578.1"/>
</dbReference>
<dbReference type="KEGG" id="spar:SPRG_03988"/>
<accession>A0A067CXX2</accession>
<dbReference type="SUPFAM" id="SSF52047">
    <property type="entry name" value="RNI-like"/>
    <property type="match status" value="2"/>
</dbReference>